<proteinExistence type="predicted"/>
<sequence length="103" mass="10824">MSGPKAAPGVVEYTPPNIFRGFFHIDGSIYHFIAPTSITSHPFKASEATLTYVELPSGTHSYSGTFGDSVNIASNDGNTISGKIDPPGAVDPPVSVQASLTWQ</sequence>
<evidence type="ECO:0000313" key="2">
    <source>
        <dbReference type="EMBL" id="EKM51164.1"/>
    </source>
</evidence>
<organism evidence="2 3">
    <name type="scientific">Phanerochaete carnosa (strain HHB-10118-sp)</name>
    <name type="common">White-rot fungus</name>
    <name type="synonym">Peniophora carnosa</name>
    <dbReference type="NCBI Taxonomy" id="650164"/>
    <lineage>
        <taxon>Eukaryota</taxon>
        <taxon>Fungi</taxon>
        <taxon>Dikarya</taxon>
        <taxon>Basidiomycota</taxon>
        <taxon>Agaricomycotina</taxon>
        <taxon>Agaricomycetes</taxon>
        <taxon>Polyporales</taxon>
        <taxon>Phanerochaetaceae</taxon>
        <taxon>Phanerochaete</taxon>
    </lineage>
</organism>
<reference evidence="2 3" key="1">
    <citation type="journal article" date="2012" name="BMC Genomics">
        <title>Comparative genomics of the white-rot fungi, Phanerochaete carnosa and P. chrysosporium, to elucidate the genetic basis of the distinct wood types they colonize.</title>
        <authorList>
            <person name="Suzuki H."/>
            <person name="MacDonald J."/>
            <person name="Syed K."/>
            <person name="Salamov A."/>
            <person name="Hori C."/>
            <person name="Aerts A."/>
            <person name="Henrissat B."/>
            <person name="Wiebenga A."/>
            <person name="vanKuyk P.A."/>
            <person name="Barry K."/>
            <person name="Lindquist E."/>
            <person name="LaButti K."/>
            <person name="Lapidus A."/>
            <person name="Lucas S."/>
            <person name="Coutinho P."/>
            <person name="Gong Y."/>
            <person name="Samejima M."/>
            <person name="Mahadevan R."/>
            <person name="Abou-Zaid M."/>
            <person name="de Vries R.P."/>
            <person name="Igarashi K."/>
            <person name="Yadav J.S."/>
            <person name="Grigoriev I.V."/>
            <person name="Master E.R."/>
        </authorList>
    </citation>
    <scope>NUCLEOTIDE SEQUENCE [LARGE SCALE GENOMIC DNA]</scope>
    <source>
        <strain evidence="2 3">HHB-10118-sp</strain>
    </source>
</reference>
<name>K5VX31_PHACS</name>
<dbReference type="Proteomes" id="UP000008370">
    <property type="component" value="Unassembled WGS sequence"/>
</dbReference>
<dbReference type="HOGENOM" id="CLU_2264665_0_0_1"/>
<keyword evidence="3" id="KW-1185">Reference proteome</keyword>
<accession>K5VX31</accession>
<dbReference type="EMBL" id="JH930477">
    <property type="protein sequence ID" value="EKM51164.1"/>
    <property type="molecule type" value="Genomic_DNA"/>
</dbReference>
<dbReference type="KEGG" id="pco:PHACADRAFT_213048"/>
<dbReference type="RefSeq" id="XP_007400318.1">
    <property type="nucleotide sequence ID" value="XM_007400256.1"/>
</dbReference>
<evidence type="ECO:0000256" key="1">
    <source>
        <dbReference type="SAM" id="MobiDB-lite"/>
    </source>
</evidence>
<evidence type="ECO:0000313" key="3">
    <source>
        <dbReference type="Proteomes" id="UP000008370"/>
    </source>
</evidence>
<protein>
    <submittedName>
        <fullName evidence="2">Uncharacterized protein</fullName>
    </submittedName>
</protein>
<gene>
    <name evidence="2" type="ORF">PHACADRAFT_213048</name>
</gene>
<dbReference type="InParanoid" id="K5VX31"/>
<feature type="region of interest" description="Disordered" evidence="1">
    <location>
        <begin position="77"/>
        <end position="103"/>
    </location>
</feature>
<dbReference type="AlphaFoldDB" id="K5VX31"/>
<dbReference type="GeneID" id="18913324"/>